<dbReference type="GO" id="GO:0000930">
    <property type="term" value="C:gamma-tubulin complex"/>
    <property type="evidence" value="ECO:0007669"/>
    <property type="project" value="TreeGrafter"/>
</dbReference>
<feature type="coiled-coil region" evidence="6">
    <location>
        <begin position="799"/>
        <end position="833"/>
    </location>
</feature>
<dbReference type="GO" id="GO:0007020">
    <property type="term" value="P:microtubule nucleation"/>
    <property type="evidence" value="ECO:0007669"/>
    <property type="project" value="InterPro"/>
</dbReference>
<feature type="domain" description="Gamma tubulin complex component C-terminal" evidence="7">
    <location>
        <begin position="976"/>
        <end position="1261"/>
    </location>
</feature>
<dbReference type="GO" id="GO:0043015">
    <property type="term" value="F:gamma-tubulin binding"/>
    <property type="evidence" value="ECO:0007669"/>
    <property type="project" value="InterPro"/>
</dbReference>
<evidence type="ECO:0000256" key="5">
    <source>
        <dbReference type="ARBA" id="ARBA00023212"/>
    </source>
</evidence>
<reference evidence="9" key="1">
    <citation type="submission" date="2021-09" db="EMBL/GenBank/DDBJ databases">
        <authorList>
            <consortium name="AG Swart"/>
            <person name="Singh M."/>
            <person name="Singh A."/>
            <person name="Seah K."/>
            <person name="Emmerich C."/>
        </authorList>
    </citation>
    <scope>NUCLEOTIDE SEQUENCE</scope>
    <source>
        <strain evidence="9">ATCC30299</strain>
    </source>
</reference>
<dbReference type="InterPro" id="IPR041470">
    <property type="entry name" value="GCP_N"/>
</dbReference>
<evidence type="ECO:0008006" key="11">
    <source>
        <dbReference type="Google" id="ProtNLM"/>
    </source>
</evidence>
<dbReference type="GO" id="GO:0051011">
    <property type="term" value="F:microtubule minus-end binding"/>
    <property type="evidence" value="ECO:0007669"/>
    <property type="project" value="TreeGrafter"/>
</dbReference>
<dbReference type="PANTHER" id="PTHR19302:SF70">
    <property type="entry name" value="GAMMA-TUBULIN COMPLEX COMPONENT 6"/>
    <property type="match status" value="1"/>
</dbReference>
<dbReference type="InterPro" id="IPR007259">
    <property type="entry name" value="GCP"/>
</dbReference>
<gene>
    <name evidence="9" type="ORF">BSTOLATCC_MIC31519</name>
</gene>
<dbReference type="GO" id="GO:0031122">
    <property type="term" value="P:cytoplasmic microtubule organization"/>
    <property type="evidence" value="ECO:0007669"/>
    <property type="project" value="TreeGrafter"/>
</dbReference>
<evidence type="ECO:0000256" key="1">
    <source>
        <dbReference type="ARBA" id="ARBA00004245"/>
    </source>
</evidence>
<keyword evidence="3" id="KW-0963">Cytoplasm</keyword>
<evidence type="ECO:0000256" key="2">
    <source>
        <dbReference type="ARBA" id="ARBA00010337"/>
    </source>
</evidence>
<name>A0AAU9JDI3_9CILI</name>
<dbReference type="AlphaFoldDB" id="A0AAU9JDI3"/>
<protein>
    <recommendedName>
        <fullName evidence="11">Gamma-tubulin complex component</fullName>
    </recommendedName>
</protein>
<evidence type="ECO:0000256" key="6">
    <source>
        <dbReference type="SAM" id="Coils"/>
    </source>
</evidence>
<evidence type="ECO:0000259" key="7">
    <source>
        <dbReference type="Pfam" id="PF04130"/>
    </source>
</evidence>
<comment type="subcellular location">
    <subcellularLocation>
        <location evidence="1">Cytoplasm</location>
        <location evidence="1">Cytoskeleton</location>
    </subcellularLocation>
</comment>
<evidence type="ECO:0000259" key="8">
    <source>
        <dbReference type="Pfam" id="PF17681"/>
    </source>
</evidence>
<dbReference type="GO" id="GO:0051225">
    <property type="term" value="P:spindle assembly"/>
    <property type="evidence" value="ECO:0007669"/>
    <property type="project" value="TreeGrafter"/>
</dbReference>
<dbReference type="GO" id="GO:0051321">
    <property type="term" value="P:meiotic cell cycle"/>
    <property type="evidence" value="ECO:0007669"/>
    <property type="project" value="TreeGrafter"/>
</dbReference>
<keyword evidence="4" id="KW-0493">Microtubule</keyword>
<evidence type="ECO:0000313" key="9">
    <source>
        <dbReference type="EMBL" id="CAG9322383.1"/>
    </source>
</evidence>
<dbReference type="EMBL" id="CAJZBQ010000032">
    <property type="protein sequence ID" value="CAG9322383.1"/>
    <property type="molecule type" value="Genomic_DNA"/>
</dbReference>
<evidence type="ECO:0000256" key="4">
    <source>
        <dbReference type="ARBA" id="ARBA00022701"/>
    </source>
</evidence>
<keyword evidence="10" id="KW-1185">Reference proteome</keyword>
<dbReference type="Pfam" id="PF17681">
    <property type="entry name" value="GCP_N_terminal"/>
    <property type="match status" value="1"/>
</dbReference>
<proteinExistence type="inferred from homology"/>
<dbReference type="GO" id="GO:0000922">
    <property type="term" value="C:spindle pole"/>
    <property type="evidence" value="ECO:0007669"/>
    <property type="project" value="InterPro"/>
</dbReference>
<accession>A0AAU9JDI3</accession>
<dbReference type="InterPro" id="IPR040457">
    <property type="entry name" value="GCP_C"/>
</dbReference>
<organism evidence="9 10">
    <name type="scientific">Blepharisma stoltei</name>
    <dbReference type="NCBI Taxonomy" id="1481888"/>
    <lineage>
        <taxon>Eukaryota</taxon>
        <taxon>Sar</taxon>
        <taxon>Alveolata</taxon>
        <taxon>Ciliophora</taxon>
        <taxon>Postciliodesmatophora</taxon>
        <taxon>Heterotrichea</taxon>
        <taxon>Heterotrichida</taxon>
        <taxon>Blepharismidae</taxon>
        <taxon>Blepharisma</taxon>
    </lineage>
</organism>
<dbReference type="Gene3D" id="1.20.120.1900">
    <property type="entry name" value="Gamma-tubulin complex, C-terminal domain"/>
    <property type="match status" value="1"/>
</dbReference>
<feature type="domain" description="Gamma tubulin complex component protein N-terminal" evidence="8">
    <location>
        <begin position="365"/>
        <end position="602"/>
    </location>
</feature>
<feature type="coiled-coil region" evidence="6">
    <location>
        <begin position="645"/>
        <end position="744"/>
    </location>
</feature>
<dbReference type="Proteomes" id="UP001162131">
    <property type="component" value="Unassembled WGS sequence"/>
</dbReference>
<evidence type="ECO:0000256" key="3">
    <source>
        <dbReference type="ARBA" id="ARBA00022490"/>
    </source>
</evidence>
<dbReference type="GO" id="GO:0000278">
    <property type="term" value="P:mitotic cell cycle"/>
    <property type="evidence" value="ECO:0007669"/>
    <property type="project" value="TreeGrafter"/>
</dbReference>
<sequence length="1273" mass="149024">MAQSIIGLLKDLEEIFIGPKVDRKKINTRVFDLLLQNYHTPESGEKWLISKVVNITYNLRSKKQYDKAASLELLIEAFLSKKKYPQQNFIVTKFDEHFSILNLLFNLEDAQNGGNLTEISWKSLDLLHKKTSSLKLQAPNDIFEFGTPKIFNFSDSKKPGLNLFSLDKGALTPADKSIHSTRFGGIDRKYPVFDFDAMNLCDLGSYTTQITVEDNKWFVEEQNQKDLLGAFQQLQSEKPENPFGINLKLPPLPQQSQSDNKFPFPASIKLKRSKEIIKKKLPSKINQWDMVTEELNSNENNFKYSMDTPDTRKMWEKAETYKISQALISLTTKKSDQDFIKSTDEIFDYQGTLISEEKLVIGLKYLLLGIPNGLFEMGSEFSLKTPFRLDCLNHKLTYNSIECLVRSGKQWINLVNFVEALKRKNELMSPAVASAIEKFLLFYQSFISNIPDTKTMIQLITETNSLREQLDSLNILCLNREFPRGGQLIDYLYEVTWANEGDFENSQLLKMIFKDVSKPFFEILTKFVFFGEIEDNYNEFIIQINKAYSSKPEFSVEKYYNRFSAQENILLKEAIEDLKNIGKNLSVLKLLIDDCFSYYHICATGLISSLDESDIKTPNFKLSFSPEKIKSLEDLFLAFQGQQTKALLELERKLLLEEERKKEAQLKEKLDKLKDRKNVANIAYQQEEEKNEAKKRKQWNYFQSLNNQINENRNLKRIEKEMEAQKEKERQAKLKEEQKELIEKGKQFLIEQHKKMLEEMYSKYGLNEWKTKRFALVKKRNEFLAKEEEKWKIEIADKMEIVEENGENREGNIAEMENQNEELKMDIEPIENANRQEEISFFPKRVLQPPGGFSSMKDIFNYHLVPDKAKKVQNIDQPRIGYREDLEKFEICASLLFEEIIKKVFRKITPRKKWAIAARNESSDIFKDILGDLPDDSSRSYPLSLIINKLIIQPIKLQSEFVNKATLHLILRKLKLMDHLKALKRYALLEAGDSIDQFLRSLFTDEYRGNTSSIWENSIKMSSCKDDPLAERFKIIDNKDGWLGMGYRNVDDLDYLSIKYSVDGILQLIVNEESIKSYSLVFITLLRVKYITMILSDFKFFFHTASTEISERLKVHLRRLQLLRQKMQHFLDIFQGYIASEVHGTAWKFLKSSIQKCKNLDELIDLHKQYLERVLLKCFLDLKGNVVMEQLRIIFGLVMRFQGIMKQIDSETGIDEEVIQKLKSVEQDFNRIHRFLYKMTKTISSKGNYPELFLRLDFNGYMEQQLEKDLARY</sequence>
<keyword evidence="6" id="KW-0175">Coiled coil</keyword>
<keyword evidence="5" id="KW-0206">Cytoskeleton</keyword>
<dbReference type="GO" id="GO:0005874">
    <property type="term" value="C:microtubule"/>
    <property type="evidence" value="ECO:0007669"/>
    <property type="project" value="UniProtKB-KW"/>
</dbReference>
<comment type="caution">
    <text evidence="9">The sequence shown here is derived from an EMBL/GenBank/DDBJ whole genome shotgun (WGS) entry which is preliminary data.</text>
</comment>
<dbReference type="Pfam" id="PF04130">
    <property type="entry name" value="GCP_C_terminal"/>
    <property type="match status" value="1"/>
</dbReference>
<evidence type="ECO:0000313" key="10">
    <source>
        <dbReference type="Proteomes" id="UP001162131"/>
    </source>
</evidence>
<comment type="similarity">
    <text evidence="2">Belongs to the TUBGCP family.</text>
</comment>
<dbReference type="PANTHER" id="PTHR19302">
    <property type="entry name" value="GAMMA TUBULIN COMPLEX PROTEIN"/>
    <property type="match status" value="1"/>
</dbReference>
<dbReference type="InterPro" id="IPR042241">
    <property type="entry name" value="GCP_C_sf"/>
</dbReference>